<proteinExistence type="predicted"/>
<name>A0A2H0UMH4_9BACT</name>
<dbReference type="NCBIfam" id="TIGR01764">
    <property type="entry name" value="excise"/>
    <property type="match status" value="1"/>
</dbReference>
<evidence type="ECO:0000313" key="4">
    <source>
        <dbReference type="Proteomes" id="UP000230903"/>
    </source>
</evidence>
<evidence type="ECO:0000256" key="1">
    <source>
        <dbReference type="SAM" id="MobiDB-lite"/>
    </source>
</evidence>
<evidence type="ECO:0000259" key="2">
    <source>
        <dbReference type="PROSITE" id="PS50937"/>
    </source>
</evidence>
<protein>
    <submittedName>
        <fullName evidence="3">MerR family DNA-binding transcriptional regulator</fullName>
    </submittedName>
</protein>
<dbReference type="InterPro" id="IPR010093">
    <property type="entry name" value="SinI_DNA-bd"/>
</dbReference>
<dbReference type="Pfam" id="PF12728">
    <property type="entry name" value="HTH_17"/>
    <property type="match status" value="1"/>
</dbReference>
<dbReference type="PROSITE" id="PS50937">
    <property type="entry name" value="HTH_MERR_2"/>
    <property type="match status" value="1"/>
</dbReference>
<evidence type="ECO:0000313" key="3">
    <source>
        <dbReference type="EMBL" id="PIR87588.1"/>
    </source>
</evidence>
<dbReference type="GO" id="GO:0003677">
    <property type="term" value="F:DNA binding"/>
    <property type="evidence" value="ECO:0007669"/>
    <property type="project" value="UniProtKB-KW"/>
</dbReference>
<organism evidence="3 4">
    <name type="scientific">Candidatus Harrisonbacteria bacterium CG10_big_fil_rev_8_21_14_0_10_45_28</name>
    <dbReference type="NCBI Taxonomy" id="1974586"/>
    <lineage>
        <taxon>Bacteria</taxon>
        <taxon>Candidatus Harrisoniibacteriota</taxon>
    </lineage>
</organism>
<feature type="region of interest" description="Disordered" evidence="1">
    <location>
        <begin position="43"/>
        <end position="64"/>
    </location>
</feature>
<comment type="caution">
    <text evidence="3">The sequence shown here is derived from an EMBL/GenBank/DDBJ whole genome shotgun (WGS) entry which is preliminary data.</text>
</comment>
<keyword evidence="3" id="KW-0238">DNA-binding</keyword>
<dbReference type="Proteomes" id="UP000230903">
    <property type="component" value="Unassembled WGS sequence"/>
</dbReference>
<sequence length="64" mass="7394">MAKEKEQNLPELLSITEIAKLLGVSTMTLRRWDTKGILKSFRPTPSSQRRYRRSDVAKFLGSKK</sequence>
<dbReference type="SUPFAM" id="SSF46955">
    <property type="entry name" value="Putative DNA-binding domain"/>
    <property type="match status" value="1"/>
</dbReference>
<dbReference type="AlphaFoldDB" id="A0A2H0UMH4"/>
<reference evidence="4" key="1">
    <citation type="submission" date="2017-09" db="EMBL/GenBank/DDBJ databases">
        <title>Depth-based differentiation of microbial function through sediment-hosted aquifers and enrichment of novel symbionts in the deep terrestrial subsurface.</title>
        <authorList>
            <person name="Probst A.J."/>
            <person name="Ladd B."/>
            <person name="Jarett J.K."/>
            <person name="Geller-Mcgrath D.E."/>
            <person name="Sieber C.M.K."/>
            <person name="Emerson J.B."/>
            <person name="Anantharaman K."/>
            <person name="Thomas B.C."/>
            <person name="Malmstrom R."/>
            <person name="Stieglmeier M."/>
            <person name="Klingl A."/>
            <person name="Woyke T."/>
            <person name="Ryan C.M."/>
            <person name="Banfield J.F."/>
        </authorList>
    </citation>
    <scope>NUCLEOTIDE SEQUENCE [LARGE SCALE GENOMIC DNA]</scope>
</reference>
<gene>
    <name evidence="3" type="ORF">COU10_03895</name>
</gene>
<accession>A0A2H0UMH4</accession>
<dbReference type="GO" id="GO:0006355">
    <property type="term" value="P:regulation of DNA-templated transcription"/>
    <property type="evidence" value="ECO:0007669"/>
    <property type="project" value="InterPro"/>
</dbReference>
<feature type="domain" description="HTH merR-type" evidence="2">
    <location>
        <begin position="12"/>
        <end position="64"/>
    </location>
</feature>
<dbReference type="InterPro" id="IPR000551">
    <property type="entry name" value="MerR-type_HTH_dom"/>
</dbReference>
<dbReference type="Gene3D" id="1.10.1660.10">
    <property type="match status" value="1"/>
</dbReference>
<dbReference type="InterPro" id="IPR041657">
    <property type="entry name" value="HTH_17"/>
</dbReference>
<dbReference type="EMBL" id="PFBC01000059">
    <property type="protein sequence ID" value="PIR87588.1"/>
    <property type="molecule type" value="Genomic_DNA"/>
</dbReference>
<dbReference type="InterPro" id="IPR009061">
    <property type="entry name" value="DNA-bd_dom_put_sf"/>
</dbReference>